<gene>
    <name evidence="1" type="ORF">NCTC13098_05385</name>
</gene>
<accession>A0A3P8L0V1</accession>
<dbReference type="AlphaFoldDB" id="A0A3P8L0V1"/>
<dbReference type="EMBL" id="LR131271">
    <property type="protein sequence ID" value="VDR28982.1"/>
    <property type="molecule type" value="Genomic_DNA"/>
</dbReference>
<organism evidence="1 2">
    <name type="scientific">Raoultella terrigena</name>
    <name type="common">Klebsiella terrigena</name>
    <dbReference type="NCBI Taxonomy" id="577"/>
    <lineage>
        <taxon>Bacteria</taxon>
        <taxon>Pseudomonadati</taxon>
        <taxon>Pseudomonadota</taxon>
        <taxon>Gammaproteobacteria</taxon>
        <taxon>Enterobacterales</taxon>
        <taxon>Enterobacteriaceae</taxon>
        <taxon>Klebsiella/Raoultella group</taxon>
        <taxon>Raoultella</taxon>
    </lineage>
</organism>
<reference evidence="1 2" key="1">
    <citation type="submission" date="2018-12" db="EMBL/GenBank/DDBJ databases">
        <authorList>
            <consortium name="Pathogen Informatics"/>
        </authorList>
    </citation>
    <scope>NUCLEOTIDE SEQUENCE [LARGE SCALE GENOMIC DNA]</scope>
    <source>
        <strain evidence="1 2">NCTC13098</strain>
    </source>
</reference>
<evidence type="ECO:0000313" key="1">
    <source>
        <dbReference type="EMBL" id="VDR28982.1"/>
    </source>
</evidence>
<protein>
    <submittedName>
        <fullName evidence="1">Uncharacterized protein</fullName>
    </submittedName>
</protein>
<evidence type="ECO:0000313" key="2">
    <source>
        <dbReference type="Proteomes" id="UP000274346"/>
    </source>
</evidence>
<sequence length="68" mass="7886">MEILDFTDQVQGRSQSRIAFFPFRRANFAWVGSNVLSRFHFTQQVRRIAADTFSGNFDSLNDALRVND</sequence>
<dbReference type="Proteomes" id="UP000274346">
    <property type="component" value="Chromosome"/>
</dbReference>
<dbReference type="KEGG" id="rtg:NCTC13098_05385"/>
<proteinExistence type="predicted"/>
<name>A0A3P8L0V1_RAOTE</name>